<gene>
    <name evidence="1" type="ORF">B0I35DRAFT_413644</name>
</gene>
<name>A0A8K0SF19_9HYPO</name>
<evidence type="ECO:0000313" key="1">
    <source>
        <dbReference type="EMBL" id="KAH7305834.1"/>
    </source>
</evidence>
<proteinExistence type="predicted"/>
<keyword evidence="2" id="KW-1185">Reference proteome</keyword>
<dbReference type="AlphaFoldDB" id="A0A8K0SF19"/>
<accession>A0A8K0SF19</accession>
<comment type="caution">
    <text evidence="1">The sequence shown here is derived from an EMBL/GenBank/DDBJ whole genome shotgun (WGS) entry which is preliminary data.</text>
</comment>
<reference evidence="1" key="1">
    <citation type="journal article" date="2021" name="Nat. Commun.">
        <title>Genetic determinants of endophytism in the Arabidopsis root mycobiome.</title>
        <authorList>
            <person name="Mesny F."/>
            <person name="Miyauchi S."/>
            <person name="Thiergart T."/>
            <person name="Pickel B."/>
            <person name="Atanasova L."/>
            <person name="Karlsson M."/>
            <person name="Huettel B."/>
            <person name="Barry K.W."/>
            <person name="Haridas S."/>
            <person name="Chen C."/>
            <person name="Bauer D."/>
            <person name="Andreopoulos W."/>
            <person name="Pangilinan J."/>
            <person name="LaButti K."/>
            <person name="Riley R."/>
            <person name="Lipzen A."/>
            <person name="Clum A."/>
            <person name="Drula E."/>
            <person name="Henrissat B."/>
            <person name="Kohler A."/>
            <person name="Grigoriev I.V."/>
            <person name="Martin F.M."/>
            <person name="Hacquard S."/>
        </authorList>
    </citation>
    <scope>NUCLEOTIDE SEQUENCE</scope>
    <source>
        <strain evidence="1">MPI-CAGE-CH-0235</strain>
    </source>
</reference>
<dbReference type="Proteomes" id="UP000813444">
    <property type="component" value="Unassembled WGS sequence"/>
</dbReference>
<evidence type="ECO:0000313" key="2">
    <source>
        <dbReference type="Proteomes" id="UP000813444"/>
    </source>
</evidence>
<organism evidence="1 2">
    <name type="scientific">Stachybotrys elegans</name>
    <dbReference type="NCBI Taxonomy" id="80388"/>
    <lineage>
        <taxon>Eukaryota</taxon>
        <taxon>Fungi</taxon>
        <taxon>Dikarya</taxon>
        <taxon>Ascomycota</taxon>
        <taxon>Pezizomycotina</taxon>
        <taxon>Sordariomycetes</taxon>
        <taxon>Hypocreomycetidae</taxon>
        <taxon>Hypocreales</taxon>
        <taxon>Stachybotryaceae</taxon>
        <taxon>Stachybotrys</taxon>
    </lineage>
</organism>
<dbReference type="OrthoDB" id="5099332at2759"/>
<protein>
    <submittedName>
        <fullName evidence="1">Uncharacterized protein</fullName>
    </submittedName>
</protein>
<sequence length="397" mass="44872">MDCFDNIPAELRVQILEACSSIKDMNAFLQASPAMDALVQSEKERLLVVRLKKLLPAELMQDALCISRFPPTSGLSRDEWLDQTEAHLQTWADGGFSNPTDANTKDVQECINVIHLIETINRFVDDYLSKANSTNLASAYRYIPDWAHPDFSMGFGQEDTAASLSSSCGSDTERYRCLKAFLRWEIYCRACGTVSGNFIVTDRPVRWFEDRRITWGSLWESLPEDKAPSIIEKHAILSAGFYIETIYDALLTQMVSVPPNGADWETQWVSSGVFEETTFLLALTGFYTLTRVLGSGLERLSTIYTALQPVAKSAPPILSLCENTILTHHQNSMPHLCILRSRAWSTRDMVEGGHQWGLEVDDDFRKASIEIHMLETIAVVMNERCYDTMVEQLAMIW</sequence>
<dbReference type="EMBL" id="JAGPNK010000017">
    <property type="protein sequence ID" value="KAH7305834.1"/>
    <property type="molecule type" value="Genomic_DNA"/>
</dbReference>